<keyword evidence="4" id="KW-1185">Reference proteome</keyword>
<sequence length="328" mass="35585">MGPIAQKSALILCGDYMEDYEVILPFFMLQSLGVRVDCVSPGKLYDDKYFTAIYDYLGFELYTELQCHFFTLNSNYDEVAVESYDALIIPGGRFTELLCTDDKLVTDHSEASNALPLPGSNPSLSLQEASGGSSLVQSRLLTLLLVLWTAILLAQLGGQDTDYAEDYEVNVPFRALQGLGCRVDAVCPSKKKGESSLTAILDDEGAQICTEKRGHNFVVNANWSDISADDYDFLVLPGGRSPELLVINEKVVSLIKEFADKGKIIAAIGQGKWVVAAAGALKGKRSASSHGMKAIVKWLVGSSGVWRVRASRFKANPSIGFAQSNSGM</sequence>
<organism evidence="3 4">
    <name type="scientific">Hevea brasiliensis</name>
    <name type="common">Para rubber tree</name>
    <name type="synonym">Siphonia brasiliensis</name>
    <dbReference type="NCBI Taxonomy" id="3981"/>
    <lineage>
        <taxon>Eukaryota</taxon>
        <taxon>Viridiplantae</taxon>
        <taxon>Streptophyta</taxon>
        <taxon>Embryophyta</taxon>
        <taxon>Tracheophyta</taxon>
        <taxon>Spermatophyta</taxon>
        <taxon>Magnoliopsida</taxon>
        <taxon>eudicotyledons</taxon>
        <taxon>Gunneridae</taxon>
        <taxon>Pentapetalae</taxon>
        <taxon>rosids</taxon>
        <taxon>fabids</taxon>
        <taxon>Malpighiales</taxon>
        <taxon>Euphorbiaceae</taxon>
        <taxon>Crotonoideae</taxon>
        <taxon>Micrandreae</taxon>
        <taxon>Hevea</taxon>
    </lineage>
</organism>
<proteinExistence type="inferred from homology"/>
<dbReference type="PANTHER" id="PTHR42733:SF9">
    <property type="entry name" value="DJ-1 PROTEIN HOMOLOG E"/>
    <property type="match status" value="1"/>
</dbReference>
<evidence type="ECO:0000256" key="1">
    <source>
        <dbReference type="ARBA" id="ARBA00008542"/>
    </source>
</evidence>
<feature type="domain" description="DJ-1/PfpI" evidence="2">
    <location>
        <begin position="7"/>
        <end position="105"/>
    </location>
</feature>
<evidence type="ECO:0000259" key="2">
    <source>
        <dbReference type="Pfam" id="PF01965"/>
    </source>
</evidence>
<protein>
    <recommendedName>
        <fullName evidence="2">DJ-1/PfpI domain-containing protein</fullName>
    </recommendedName>
</protein>
<comment type="caution">
    <text evidence="3">The sequence shown here is derived from an EMBL/GenBank/DDBJ whole genome shotgun (WGS) entry which is preliminary data.</text>
</comment>
<dbReference type="Pfam" id="PF01965">
    <property type="entry name" value="DJ-1_PfpI"/>
    <property type="match status" value="2"/>
</dbReference>
<reference evidence="3 4" key="1">
    <citation type="journal article" date="2020" name="Mol. Plant">
        <title>The Chromosome-Based Rubber Tree Genome Provides New Insights into Spurge Genome Evolution and Rubber Biosynthesis.</title>
        <authorList>
            <person name="Liu J."/>
            <person name="Shi C."/>
            <person name="Shi C.C."/>
            <person name="Li W."/>
            <person name="Zhang Q.J."/>
            <person name="Zhang Y."/>
            <person name="Li K."/>
            <person name="Lu H.F."/>
            <person name="Shi C."/>
            <person name="Zhu S.T."/>
            <person name="Xiao Z.Y."/>
            <person name="Nan H."/>
            <person name="Yue Y."/>
            <person name="Zhu X.G."/>
            <person name="Wu Y."/>
            <person name="Hong X.N."/>
            <person name="Fan G.Y."/>
            <person name="Tong Y."/>
            <person name="Zhang D."/>
            <person name="Mao C.L."/>
            <person name="Liu Y.L."/>
            <person name="Hao S.J."/>
            <person name="Liu W.Q."/>
            <person name="Lv M.Q."/>
            <person name="Zhang H.B."/>
            <person name="Liu Y."/>
            <person name="Hu-Tang G.R."/>
            <person name="Wang J.P."/>
            <person name="Wang J.H."/>
            <person name="Sun Y.H."/>
            <person name="Ni S.B."/>
            <person name="Chen W.B."/>
            <person name="Zhang X.C."/>
            <person name="Jiao Y.N."/>
            <person name="Eichler E.E."/>
            <person name="Li G.H."/>
            <person name="Liu X."/>
            <person name="Gao L.Z."/>
        </authorList>
    </citation>
    <scope>NUCLEOTIDE SEQUENCE [LARGE SCALE GENOMIC DNA]</scope>
    <source>
        <strain evidence="4">cv. GT1</strain>
        <tissue evidence="3">Leaf</tissue>
    </source>
</reference>
<dbReference type="Gene3D" id="3.40.50.880">
    <property type="match status" value="2"/>
</dbReference>
<dbReference type="EMBL" id="JAAGAX010000001">
    <property type="protein sequence ID" value="KAF2325276.1"/>
    <property type="molecule type" value="Genomic_DNA"/>
</dbReference>
<dbReference type="AlphaFoldDB" id="A0A6A6NJI2"/>
<dbReference type="InterPro" id="IPR006286">
    <property type="entry name" value="C56_PfpI-like"/>
</dbReference>
<dbReference type="InterPro" id="IPR029062">
    <property type="entry name" value="Class_I_gatase-like"/>
</dbReference>
<gene>
    <name evidence="3" type="ORF">GH714_026037</name>
</gene>
<dbReference type="InterPro" id="IPR002818">
    <property type="entry name" value="DJ-1/PfpI"/>
</dbReference>
<accession>A0A6A6NJI2</accession>
<dbReference type="PANTHER" id="PTHR42733">
    <property type="entry name" value="DJ-1 PROTEIN"/>
    <property type="match status" value="1"/>
</dbReference>
<dbReference type="Proteomes" id="UP000467840">
    <property type="component" value="Chromosome 5"/>
</dbReference>
<feature type="domain" description="DJ-1/PfpI" evidence="2">
    <location>
        <begin position="162"/>
        <end position="294"/>
    </location>
</feature>
<comment type="similarity">
    <text evidence="1">Belongs to the peptidase C56 family.</text>
</comment>
<name>A0A6A6NJI2_HEVBR</name>
<evidence type="ECO:0000313" key="4">
    <source>
        <dbReference type="Proteomes" id="UP000467840"/>
    </source>
</evidence>
<dbReference type="SUPFAM" id="SSF52317">
    <property type="entry name" value="Class I glutamine amidotransferase-like"/>
    <property type="match status" value="2"/>
</dbReference>
<evidence type="ECO:0000313" key="3">
    <source>
        <dbReference type="EMBL" id="KAF2325276.1"/>
    </source>
</evidence>